<dbReference type="VEuPathDB" id="AmoebaDB:EIN_469800"/>
<comment type="subcellular location">
    <subcellularLocation>
        <location evidence="1">Nucleus</location>
        <location evidence="1">Nucleolus</location>
    </subcellularLocation>
</comment>
<evidence type="ECO:0000256" key="1">
    <source>
        <dbReference type="RuleBase" id="RU364032"/>
    </source>
</evidence>
<comment type="similarity">
    <text evidence="1">Belongs to the NRAP family.</text>
</comment>
<dbReference type="InterPro" id="IPR035369">
    <property type="entry name" value="Nrap_D4"/>
</dbReference>
<dbReference type="KEGG" id="eiv:EIN_469800"/>
<feature type="region of interest" description="Disordered" evidence="2">
    <location>
        <begin position="1"/>
        <end position="42"/>
    </location>
</feature>
<sequence>MEHVKTEVKSEEMSDEENSLSEYDKSQDDPQDESQDESDDEITDFTQYDLAIRIREGSRLSLETLNSMSEMISEALVGRIKKMDIVTDLSGFPSLKEKTKDILLLFKYDRWGCFKEQILGPSFEDKEKHEKFKHIWGELAEFRRFRDGRMMCVVTHQTESDKSFSTNEYFIRQLLIKHFGLTHHNMITDFNNIIRMLPPSTRGVDIRESTLELIDIIKNTKLPVDISTVRPISASTRFTSYIYPKKITNNTVDYSLYVESIPLVITFTYLGNWPDRLEAINSMKTSLSLEIKNQLSKQGIQGIVRTDGYTIYYKNYVFSIYYNSAEEMQLFFKYDDIENAKKCAHMYRQQPAVSSYLLESCLKNPSFSLSSRLVKKWIYSKGFSPYFNDEIVDAILSHFFFLKPIATPQKFFMKFINFFASVTTLPLEMGNKDEFIVKRDNGKGIIFNFDTDLAVNAYLNNFSPSLRVVRLLCGYAQQTQKLLQNNFCLKQNEVFAKELFAMPQFKNGITIKLDKKLFTKQNTKFLSDYCSQHASKIGFVDFDPLKKYTEEVVKFIKDDGLVFVNYIEGSDIYLQLNPKSQLGSLLAQKDMTCNITSFLTKTNLMTMGEFKLALQRLGGSFVTDVIIE</sequence>
<protein>
    <submittedName>
        <fullName evidence="5">Nucleolar RNA-associated protein, putative</fullName>
    </submittedName>
</protein>
<dbReference type="OrthoDB" id="10251401at2759"/>
<evidence type="ECO:0000259" key="4">
    <source>
        <dbReference type="Pfam" id="PF17405"/>
    </source>
</evidence>
<dbReference type="OMA" id="IPLTSIW"/>
<feature type="domain" description="Nrap protein" evidence="3">
    <location>
        <begin position="60"/>
        <end position="179"/>
    </location>
</feature>
<evidence type="ECO:0000256" key="2">
    <source>
        <dbReference type="SAM" id="MobiDB-lite"/>
    </source>
</evidence>
<dbReference type="EMBL" id="KB207240">
    <property type="protein sequence ID" value="ELP83756.1"/>
    <property type="molecule type" value="Genomic_DNA"/>
</dbReference>
<dbReference type="GO" id="GO:0032040">
    <property type="term" value="C:small-subunit processome"/>
    <property type="evidence" value="ECO:0007669"/>
    <property type="project" value="TreeGrafter"/>
</dbReference>
<dbReference type="GO" id="GO:0032545">
    <property type="term" value="C:CURI complex"/>
    <property type="evidence" value="ECO:0007669"/>
    <property type="project" value="TreeGrafter"/>
</dbReference>
<keyword evidence="6" id="KW-1185">Reference proteome</keyword>
<evidence type="ECO:0000313" key="6">
    <source>
        <dbReference type="Proteomes" id="UP000014680"/>
    </source>
</evidence>
<name>A0A0A1TZ00_ENTIV</name>
<feature type="compositionally biased region" description="Basic and acidic residues" evidence="2">
    <location>
        <begin position="1"/>
        <end position="12"/>
    </location>
</feature>
<dbReference type="PANTHER" id="PTHR17972">
    <property type="entry name" value="NUCLEOLAR RNA-ASSOCIATED PROTEIN"/>
    <property type="match status" value="1"/>
</dbReference>
<dbReference type="GeneID" id="14882718"/>
<dbReference type="GO" id="GO:0006409">
    <property type="term" value="P:tRNA export from nucleus"/>
    <property type="evidence" value="ECO:0007669"/>
    <property type="project" value="TreeGrafter"/>
</dbReference>
<dbReference type="PANTHER" id="PTHR17972:SF0">
    <property type="entry name" value="NUCLEOLAR PROTEIN 6"/>
    <property type="match status" value="1"/>
</dbReference>
<dbReference type="AlphaFoldDB" id="A0A0A1TZ00"/>
<reference evidence="5 6" key="1">
    <citation type="submission" date="2012-10" db="EMBL/GenBank/DDBJ databases">
        <authorList>
            <person name="Zafar N."/>
            <person name="Inman J."/>
            <person name="Hall N."/>
            <person name="Lorenzi H."/>
            <person name="Caler E."/>
        </authorList>
    </citation>
    <scope>NUCLEOTIDE SEQUENCE [LARGE SCALE GENOMIC DNA]</scope>
    <source>
        <strain evidence="5 6">IP1</strain>
    </source>
</reference>
<dbReference type="GO" id="GO:0034456">
    <property type="term" value="C:UTP-C complex"/>
    <property type="evidence" value="ECO:0007669"/>
    <property type="project" value="TreeGrafter"/>
</dbReference>
<dbReference type="GO" id="GO:0003723">
    <property type="term" value="F:RNA binding"/>
    <property type="evidence" value="ECO:0007669"/>
    <property type="project" value="UniProtKB-KW"/>
</dbReference>
<dbReference type="RefSeq" id="XP_004183102.1">
    <property type="nucleotide sequence ID" value="XM_004183054.1"/>
</dbReference>
<keyword evidence="1" id="KW-0694">RNA-binding</keyword>
<dbReference type="Pfam" id="PF17405">
    <property type="entry name" value="Nrap_D4"/>
    <property type="match status" value="1"/>
</dbReference>
<organism evidence="5 6">
    <name type="scientific">Entamoeba invadens IP1</name>
    <dbReference type="NCBI Taxonomy" id="370355"/>
    <lineage>
        <taxon>Eukaryota</taxon>
        <taxon>Amoebozoa</taxon>
        <taxon>Evosea</taxon>
        <taxon>Archamoebae</taxon>
        <taxon>Mastigamoebida</taxon>
        <taxon>Entamoebidae</taxon>
        <taxon>Entamoeba</taxon>
    </lineage>
</organism>
<accession>A0A0A1TZ00</accession>
<dbReference type="InterPro" id="IPR035368">
    <property type="entry name" value="Nrap_D3"/>
</dbReference>
<dbReference type="Proteomes" id="UP000014680">
    <property type="component" value="Unassembled WGS sequence"/>
</dbReference>
<evidence type="ECO:0000259" key="3">
    <source>
        <dbReference type="Pfam" id="PF17404"/>
    </source>
</evidence>
<feature type="compositionally biased region" description="Acidic residues" evidence="2">
    <location>
        <begin position="29"/>
        <end position="42"/>
    </location>
</feature>
<proteinExistence type="inferred from homology"/>
<dbReference type="InterPro" id="IPR005554">
    <property type="entry name" value="NOL6/Upt22"/>
</dbReference>
<keyword evidence="1" id="KW-0539">Nucleus</keyword>
<evidence type="ECO:0000313" key="5">
    <source>
        <dbReference type="EMBL" id="ELP83756.1"/>
    </source>
</evidence>
<dbReference type="Pfam" id="PF17404">
    <property type="entry name" value="Nrap_D3"/>
    <property type="match status" value="1"/>
</dbReference>
<feature type="domain" description="Nrap protein" evidence="4">
    <location>
        <begin position="212"/>
        <end position="307"/>
    </location>
</feature>
<dbReference type="GO" id="GO:0006364">
    <property type="term" value="P:rRNA processing"/>
    <property type="evidence" value="ECO:0007669"/>
    <property type="project" value="TreeGrafter"/>
</dbReference>
<gene>
    <name evidence="5" type="ORF">EIN_469800</name>
</gene>